<sequence length="128" mass="14227">MASFLALVVICILSTSSYISPTTDLLETVSRLLRDCSRFYPHADRNMAENLVVRLQVAVDSIRRLVESLDPDDQGNDVRIPELESLDYNSENTAVRDIFDDSSQPDELYGKDPTGPASNEFDLGSVDV</sequence>
<evidence type="ECO:0000256" key="2">
    <source>
        <dbReference type="SAM" id="SignalP"/>
    </source>
</evidence>
<dbReference type="EMBL" id="CALNXK010000002">
    <property type="protein sequence ID" value="CAH3033265.1"/>
    <property type="molecule type" value="Genomic_DNA"/>
</dbReference>
<name>A0ABN8MQJ0_9CNID</name>
<protein>
    <submittedName>
        <fullName evidence="3">Uncharacterized protein</fullName>
    </submittedName>
</protein>
<feature type="chain" id="PRO_5047163606" evidence="2">
    <location>
        <begin position="20"/>
        <end position="128"/>
    </location>
</feature>
<comment type="caution">
    <text evidence="3">The sequence shown here is derived from an EMBL/GenBank/DDBJ whole genome shotgun (WGS) entry which is preliminary data.</text>
</comment>
<evidence type="ECO:0000313" key="4">
    <source>
        <dbReference type="Proteomes" id="UP001159405"/>
    </source>
</evidence>
<keyword evidence="4" id="KW-1185">Reference proteome</keyword>
<dbReference type="Proteomes" id="UP001159405">
    <property type="component" value="Unassembled WGS sequence"/>
</dbReference>
<feature type="non-terminal residue" evidence="3">
    <location>
        <position position="128"/>
    </location>
</feature>
<reference evidence="3 4" key="1">
    <citation type="submission" date="2022-05" db="EMBL/GenBank/DDBJ databases">
        <authorList>
            <consortium name="Genoscope - CEA"/>
            <person name="William W."/>
        </authorList>
    </citation>
    <scope>NUCLEOTIDE SEQUENCE [LARGE SCALE GENOMIC DNA]</scope>
</reference>
<gene>
    <name evidence="3" type="ORF">PLOB_00016419</name>
</gene>
<keyword evidence="2" id="KW-0732">Signal</keyword>
<proteinExistence type="predicted"/>
<accession>A0ABN8MQJ0</accession>
<evidence type="ECO:0000313" key="3">
    <source>
        <dbReference type="EMBL" id="CAH3033265.1"/>
    </source>
</evidence>
<evidence type="ECO:0000256" key="1">
    <source>
        <dbReference type="SAM" id="MobiDB-lite"/>
    </source>
</evidence>
<feature type="signal peptide" evidence="2">
    <location>
        <begin position="1"/>
        <end position="19"/>
    </location>
</feature>
<feature type="region of interest" description="Disordered" evidence="1">
    <location>
        <begin position="97"/>
        <end position="128"/>
    </location>
</feature>
<organism evidence="3 4">
    <name type="scientific">Porites lobata</name>
    <dbReference type="NCBI Taxonomy" id="104759"/>
    <lineage>
        <taxon>Eukaryota</taxon>
        <taxon>Metazoa</taxon>
        <taxon>Cnidaria</taxon>
        <taxon>Anthozoa</taxon>
        <taxon>Hexacorallia</taxon>
        <taxon>Scleractinia</taxon>
        <taxon>Fungiina</taxon>
        <taxon>Poritidae</taxon>
        <taxon>Porites</taxon>
    </lineage>
</organism>